<proteinExistence type="predicted"/>
<gene>
    <name evidence="1" type="ORF">QBC34DRAFT_273797</name>
</gene>
<feature type="non-terminal residue" evidence="1">
    <location>
        <position position="1"/>
    </location>
</feature>
<dbReference type="Proteomes" id="UP001321760">
    <property type="component" value="Unassembled WGS sequence"/>
</dbReference>
<comment type="caution">
    <text evidence="1">The sequence shown here is derived from an EMBL/GenBank/DDBJ whole genome shotgun (WGS) entry which is preliminary data.</text>
</comment>
<feature type="non-terminal residue" evidence="1">
    <location>
        <position position="288"/>
    </location>
</feature>
<dbReference type="EMBL" id="MU865925">
    <property type="protein sequence ID" value="KAK4452170.1"/>
    <property type="molecule type" value="Genomic_DNA"/>
</dbReference>
<name>A0AAV9GV41_9PEZI</name>
<organism evidence="1 2">
    <name type="scientific">Podospora aff. communis PSN243</name>
    <dbReference type="NCBI Taxonomy" id="3040156"/>
    <lineage>
        <taxon>Eukaryota</taxon>
        <taxon>Fungi</taxon>
        <taxon>Dikarya</taxon>
        <taxon>Ascomycota</taxon>
        <taxon>Pezizomycotina</taxon>
        <taxon>Sordariomycetes</taxon>
        <taxon>Sordariomycetidae</taxon>
        <taxon>Sordariales</taxon>
        <taxon>Podosporaceae</taxon>
        <taxon>Podospora</taxon>
    </lineage>
</organism>
<reference evidence="1" key="2">
    <citation type="submission" date="2023-05" db="EMBL/GenBank/DDBJ databases">
        <authorList>
            <consortium name="Lawrence Berkeley National Laboratory"/>
            <person name="Steindorff A."/>
            <person name="Hensen N."/>
            <person name="Bonometti L."/>
            <person name="Westerberg I."/>
            <person name="Brannstrom I.O."/>
            <person name="Guillou S."/>
            <person name="Cros-Aarteil S."/>
            <person name="Calhoun S."/>
            <person name="Haridas S."/>
            <person name="Kuo A."/>
            <person name="Mondo S."/>
            <person name="Pangilinan J."/>
            <person name="Riley R."/>
            <person name="Labutti K."/>
            <person name="Andreopoulos B."/>
            <person name="Lipzen A."/>
            <person name="Chen C."/>
            <person name="Yanf M."/>
            <person name="Daum C."/>
            <person name="Ng V."/>
            <person name="Clum A."/>
            <person name="Ohm R."/>
            <person name="Martin F."/>
            <person name="Silar P."/>
            <person name="Natvig D."/>
            <person name="Lalanne C."/>
            <person name="Gautier V."/>
            <person name="Ament-Velasquez S.L."/>
            <person name="Kruys A."/>
            <person name="Hutchinson M.I."/>
            <person name="Powell A.J."/>
            <person name="Barry K."/>
            <person name="Miller A.N."/>
            <person name="Grigoriev I.V."/>
            <person name="Debuchy R."/>
            <person name="Gladieux P."/>
            <person name="Thoren M.H."/>
            <person name="Johannesson H."/>
        </authorList>
    </citation>
    <scope>NUCLEOTIDE SEQUENCE</scope>
    <source>
        <strain evidence="1">PSN243</strain>
    </source>
</reference>
<evidence type="ECO:0000313" key="2">
    <source>
        <dbReference type="Proteomes" id="UP001321760"/>
    </source>
</evidence>
<dbReference type="AlphaFoldDB" id="A0AAV9GV41"/>
<reference evidence="1" key="1">
    <citation type="journal article" date="2023" name="Mol. Phylogenet. Evol.">
        <title>Genome-scale phylogeny and comparative genomics of the fungal order Sordariales.</title>
        <authorList>
            <person name="Hensen N."/>
            <person name="Bonometti L."/>
            <person name="Westerberg I."/>
            <person name="Brannstrom I.O."/>
            <person name="Guillou S."/>
            <person name="Cros-Aarteil S."/>
            <person name="Calhoun S."/>
            <person name="Haridas S."/>
            <person name="Kuo A."/>
            <person name="Mondo S."/>
            <person name="Pangilinan J."/>
            <person name="Riley R."/>
            <person name="LaButti K."/>
            <person name="Andreopoulos B."/>
            <person name="Lipzen A."/>
            <person name="Chen C."/>
            <person name="Yan M."/>
            <person name="Daum C."/>
            <person name="Ng V."/>
            <person name="Clum A."/>
            <person name="Steindorff A."/>
            <person name="Ohm R.A."/>
            <person name="Martin F."/>
            <person name="Silar P."/>
            <person name="Natvig D.O."/>
            <person name="Lalanne C."/>
            <person name="Gautier V."/>
            <person name="Ament-Velasquez S.L."/>
            <person name="Kruys A."/>
            <person name="Hutchinson M.I."/>
            <person name="Powell A.J."/>
            <person name="Barry K."/>
            <person name="Miller A.N."/>
            <person name="Grigoriev I.V."/>
            <person name="Debuchy R."/>
            <person name="Gladieux P."/>
            <person name="Hiltunen Thoren M."/>
            <person name="Johannesson H."/>
        </authorList>
    </citation>
    <scope>NUCLEOTIDE SEQUENCE</scope>
    <source>
        <strain evidence="1">PSN243</strain>
    </source>
</reference>
<protein>
    <submittedName>
        <fullName evidence="1">Uncharacterized protein</fullName>
    </submittedName>
</protein>
<sequence length="288" mass="32079">DDSEGYTETHSQSRTMEASLRRNFAKDSARERSYGNSHGVSYKVSISDSTTIEKPEYAKEYCGSWFAVPTMGMECGRATIGKLNRTAEGEFCTLKEEYASFEQCFDYTWKDEKRPEASRYDQTFVLKDCAEGFILPGEWQHPAFANSFGVKAFATNHVRRFGLSNTHTGRGRLSEEGWAYNGTPKFTRTIGPEDFTVELCGRGKYCARHKVDDNTCYTLPRGYSGVKSAHVVSARTSPGNCCVLFSRPECHGLAQLLKGAVDDFSSVGYEGMAHSFICNVGAYCNPQS</sequence>
<keyword evidence="2" id="KW-1185">Reference proteome</keyword>
<accession>A0AAV9GV41</accession>
<evidence type="ECO:0000313" key="1">
    <source>
        <dbReference type="EMBL" id="KAK4452170.1"/>
    </source>
</evidence>